<reference evidence="2 3" key="1">
    <citation type="submission" date="2022-02" db="EMBL/GenBank/DDBJ databases">
        <title>Paenibacillus sp. MBLB1776 Whole Genome Shotgun Sequencing.</title>
        <authorList>
            <person name="Hwang C.Y."/>
            <person name="Cho E.-S."/>
            <person name="Seo M.-J."/>
        </authorList>
    </citation>
    <scope>NUCLEOTIDE SEQUENCE [LARGE SCALE GENOMIC DNA]</scope>
    <source>
        <strain evidence="2 3">MBLB1776</strain>
    </source>
</reference>
<name>A0AA96LFY6_9BACL</name>
<protein>
    <submittedName>
        <fullName evidence="2">TOMM leader peptide-binding protein</fullName>
    </submittedName>
</protein>
<organism evidence="2 3">
    <name type="scientific">Paenibacillus aurantius</name>
    <dbReference type="NCBI Taxonomy" id="2918900"/>
    <lineage>
        <taxon>Bacteria</taxon>
        <taxon>Bacillati</taxon>
        <taxon>Bacillota</taxon>
        <taxon>Bacilli</taxon>
        <taxon>Bacillales</taxon>
        <taxon>Paenibacillaceae</taxon>
        <taxon>Paenibacillus</taxon>
    </lineage>
</organism>
<dbReference type="Gene3D" id="3.40.50.720">
    <property type="entry name" value="NAD(P)-binding Rossmann-like Domain"/>
    <property type="match status" value="1"/>
</dbReference>
<gene>
    <name evidence="2" type="ORF">MJA45_10060</name>
</gene>
<dbReference type="InterPro" id="IPR022291">
    <property type="entry name" value="Bacteriocin_synth_cyclodeHase"/>
</dbReference>
<evidence type="ECO:0000313" key="3">
    <source>
        <dbReference type="Proteomes" id="UP001305702"/>
    </source>
</evidence>
<dbReference type="Gene3D" id="3.30.40.250">
    <property type="match status" value="1"/>
</dbReference>
<dbReference type="PANTHER" id="PTHR37809">
    <property type="entry name" value="RIBOSOMAL PROTEIN S12 METHYLTHIOTRANSFERASE ACCESSORY FACTOR YCAO"/>
    <property type="match status" value="1"/>
</dbReference>
<dbReference type="PROSITE" id="PS51664">
    <property type="entry name" value="YCAO"/>
    <property type="match status" value="1"/>
</dbReference>
<dbReference type="InterPro" id="IPR027624">
    <property type="entry name" value="TOMM_cyclo_SagD"/>
</dbReference>
<evidence type="ECO:0000259" key="1">
    <source>
        <dbReference type="PROSITE" id="PS51664"/>
    </source>
</evidence>
<dbReference type="Pfam" id="PF02624">
    <property type="entry name" value="YcaO"/>
    <property type="match status" value="1"/>
</dbReference>
<proteinExistence type="predicted"/>
<dbReference type="Gene3D" id="3.30.160.660">
    <property type="match status" value="1"/>
</dbReference>
<dbReference type="EMBL" id="CP130318">
    <property type="protein sequence ID" value="WNQ13344.1"/>
    <property type="molecule type" value="Genomic_DNA"/>
</dbReference>
<dbReference type="RefSeq" id="WP_315607124.1">
    <property type="nucleotide sequence ID" value="NZ_CP130318.1"/>
</dbReference>
<dbReference type="Gene3D" id="3.30.1330.230">
    <property type="match status" value="1"/>
</dbReference>
<dbReference type="AlphaFoldDB" id="A0AA96LFY6"/>
<dbReference type="PANTHER" id="PTHR37809:SF1">
    <property type="entry name" value="RIBOSOMAL PROTEIN S12 METHYLTHIOTRANSFERASE ACCESSORY FACTOR YCAO"/>
    <property type="match status" value="1"/>
</dbReference>
<feature type="domain" description="YcaO" evidence="1">
    <location>
        <begin position="263"/>
        <end position="646"/>
    </location>
</feature>
<sequence>MSRRILVIGSGRLAEQVSRKLSSLCQVTRMNEGLPADLAPEYDLGLVALDAWDPPVIRAAEQALGKAGFPWLPLYVSFGEGIVGPLVRSGVSGCSRCADYRLYMAGRDRREMAELRSKMAEEEPRPDPWASASALSQLSMLAAQEAEDFFSAPGQLRARVTILNLGTWKLSRHVLLPDAACPACGDLPPDTEERAVIRLAPNPKPGGKGYRYRSLDDLRKPLTEDYLDHRTGLFNLQVRDFTSPFADVTVNLPLYEGDELTAGRTHSYADSGATALLEGLERFCGVAPRGKRTTVRGSYRSLSAHALDPAAVGVHARERYEEPGFPFQRHDPDRPLEWVWGYSLLQEKPILVPERLAYYSLGCGEGYVYETSNGCALGGSLEEAIFYGMLEVVERDAFLLAWYARLRLPRIDPYSSNDPELTVMIEKMKAAAGYELHLFNATLEHGIPSLWAIARNTKEEGVRLICAAGAHPDPVRAAKGLLHELAAMMLTLDEKAESRREKILEMLADPEQVRTMEDHSMLYSHPDAENRLDFLLKNNGPALSFQEAFPEGSRHSDLTDDLKELLEAFRRCGMDVVVVNQTSPEIARNGLHCVKVLIPGMLPMTFGYHLTRLTGLDRVLRVPALLGYAEAPLKPEELNPHPHPFP</sequence>
<dbReference type="KEGG" id="paun:MJA45_10060"/>
<dbReference type="NCBIfam" id="TIGR03882">
    <property type="entry name" value="cyclo_dehyd_2"/>
    <property type="match status" value="1"/>
</dbReference>
<dbReference type="InterPro" id="IPR003776">
    <property type="entry name" value="YcaO-like_dom"/>
</dbReference>
<accession>A0AA96LFY6</accession>
<dbReference type="NCBIfam" id="TIGR03604">
    <property type="entry name" value="TOMM_cyclo_SagD"/>
    <property type="match status" value="1"/>
</dbReference>
<evidence type="ECO:0000313" key="2">
    <source>
        <dbReference type="EMBL" id="WNQ13344.1"/>
    </source>
</evidence>
<dbReference type="Proteomes" id="UP001305702">
    <property type="component" value="Chromosome"/>
</dbReference>
<keyword evidence="3" id="KW-1185">Reference proteome</keyword>